<protein>
    <submittedName>
        <fullName evidence="1">Uncharacterized protein</fullName>
    </submittedName>
</protein>
<sequence>MIRIEKLNLLFSMKMFYNSALMLVEDCINTYNDTVSMKNWIV</sequence>
<proteinExistence type="predicted"/>
<name>A0A653KBG1_9GAMM</name>
<organism evidence="1 2">
    <name type="scientific">Acinetobacter proteolyticus</name>
    <dbReference type="NCBI Taxonomy" id="1776741"/>
    <lineage>
        <taxon>Bacteria</taxon>
        <taxon>Pseudomonadati</taxon>
        <taxon>Pseudomonadota</taxon>
        <taxon>Gammaproteobacteria</taxon>
        <taxon>Moraxellales</taxon>
        <taxon>Moraxellaceae</taxon>
        <taxon>Acinetobacter</taxon>
    </lineage>
</organism>
<accession>A0A653KBG1</accession>
<dbReference type="AlphaFoldDB" id="A0A653KBG1"/>
<dbReference type="EMBL" id="CABWKZ010000048">
    <property type="protein sequence ID" value="VXA58127.1"/>
    <property type="molecule type" value="Genomic_DNA"/>
</dbReference>
<gene>
    <name evidence="1" type="ORF">ACI8B_520008</name>
</gene>
<reference evidence="1 2" key="1">
    <citation type="submission" date="2019-10" db="EMBL/GenBank/DDBJ databases">
        <authorList>
            <person name="Karimi E."/>
        </authorList>
    </citation>
    <scope>NUCLEOTIDE SEQUENCE [LARGE SCALE GENOMIC DNA]</scope>
    <source>
        <strain evidence="1">Acinetobacter sp. 8BE</strain>
    </source>
</reference>
<evidence type="ECO:0000313" key="2">
    <source>
        <dbReference type="Proteomes" id="UP000430404"/>
    </source>
</evidence>
<dbReference type="Proteomes" id="UP000430404">
    <property type="component" value="Unassembled WGS sequence"/>
</dbReference>
<evidence type="ECO:0000313" key="1">
    <source>
        <dbReference type="EMBL" id="VXA58127.1"/>
    </source>
</evidence>